<evidence type="ECO:0000313" key="5">
    <source>
        <dbReference type="EMBL" id="OBK22080.1"/>
    </source>
</evidence>
<organism evidence="5 6">
    <name type="scientific">Mycobacterium asiaticum</name>
    <dbReference type="NCBI Taxonomy" id="1790"/>
    <lineage>
        <taxon>Bacteria</taxon>
        <taxon>Bacillati</taxon>
        <taxon>Actinomycetota</taxon>
        <taxon>Actinomycetes</taxon>
        <taxon>Mycobacteriales</taxon>
        <taxon>Mycobacteriaceae</taxon>
        <taxon>Mycobacterium</taxon>
    </lineage>
</organism>
<dbReference type="InterPro" id="IPR000030">
    <property type="entry name" value="PPE_dom"/>
</dbReference>
<evidence type="ECO:0000256" key="1">
    <source>
        <dbReference type="ARBA" id="ARBA00010652"/>
    </source>
</evidence>
<evidence type="ECO:0000256" key="3">
    <source>
        <dbReference type="SAM" id="Phobius"/>
    </source>
</evidence>
<dbReference type="PANTHER" id="PTHR46766">
    <property type="entry name" value="GLUTAMINE-RICH PROTEIN 2"/>
    <property type="match status" value="1"/>
</dbReference>
<keyword evidence="3" id="KW-0812">Transmembrane</keyword>
<keyword evidence="3" id="KW-0472">Membrane</keyword>
<dbReference type="Proteomes" id="UP000093928">
    <property type="component" value="Unassembled WGS sequence"/>
</dbReference>
<dbReference type="SUPFAM" id="SSF140459">
    <property type="entry name" value="PE/PPE dimer-like"/>
    <property type="match status" value="1"/>
</dbReference>
<feature type="transmembrane region" description="Helical" evidence="3">
    <location>
        <begin position="243"/>
        <end position="265"/>
    </location>
</feature>
<dbReference type="OrthoDB" id="4753487at2"/>
<feature type="transmembrane region" description="Helical" evidence="3">
    <location>
        <begin position="214"/>
        <end position="237"/>
    </location>
</feature>
<dbReference type="AlphaFoldDB" id="A0A1A3NL54"/>
<sequence>MAMPPEVHSALLNAGQGPGSLLIAAQQWLELSNQYSAAAAELSQVLAEVHAGSWQGSSAAAYVAAHGPYLAWLQQASADSAVTAVQHETAAAAYSVAVATMPTLAELAANHTIHGVLVATNFFGVNTIPIALNEADYVRMWIQAAETMTAYQFVTAGAMSATPTAQPAPPIRANGAEAQFAPPAEFSSIAQLITDLQNFIANPYQYFLDFFGQLGFSPASTLVLAAIALLLYDILWYPYYASYSLLLLPFFTPALSALSALRLLLPLLNTAPLAELLPDGAVPAAAAQNVLNTNIAVAPGVSTATGLGTQPSSPAPSSTVSPAASSSVPASGITYAVAGVAPPGVGSGPRAGLKARESVPESIAAAAASRIAPARSRDRRRSGAKAGVRGYRDEFLEATAEMDDACAGATRADDDSPTASGQGAGAFGFTGTAPITGDTAVGMAEPTMVPLLPATWSGR</sequence>
<accession>A0A1A3NL54</accession>
<name>A0A1A3NL54_MYCAS</name>
<dbReference type="GO" id="GO:0052572">
    <property type="term" value="P:response to host immune response"/>
    <property type="evidence" value="ECO:0007669"/>
    <property type="project" value="TreeGrafter"/>
</dbReference>
<evidence type="ECO:0000259" key="4">
    <source>
        <dbReference type="Pfam" id="PF00823"/>
    </source>
</evidence>
<feature type="domain" description="PPE" evidence="4">
    <location>
        <begin position="1"/>
        <end position="161"/>
    </location>
</feature>
<dbReference type="Pfam" id="PF00823">
    <property type="entry name" value="PPE"/>
    <property type="match status" value="1"/>
</dbReference>
<dbReference type="RefSeq" id="WP_065146025.1">
    <property type="nucleotide sequence ID" value="NZ_LZLS01000191.1"/>
</dbReference>
<evidence type="ECO:0000313" key="6">
    <source>
        <dbReference type="Proteomes" id="UP000093928"/>
    </source>
</evidence>
<comment type="similarity">
    <text evidence="1">Belongs to the mycobacterial PPE family.</text>
</comment>
<proteinExistence type="inferred from homology"/>
<feature type="region of interest" description="Disordered" evidence="2">
    <location>
        <begin position="367"/>
        <end position="387"/>
    </location>
</feature>
<keyword evidence="3" id="KW-1133">Transmembrane helix</keyword>
<evidence type="ECO:0000256" key="2">
    <source>
        <dbReference type="SAM" id="MobiDB-lite"/>
    </source>
</evidence>
<gene>
    <name evidence="5" type="ORF">A5634_07850</name>
</gene>
<dbReference type="PANTHER" id="PTHR46766:SF1">
    <property type="entry name" value="GLUTAMINE-RICH PROTEIN 2"/>
    <property type="match status" value="1"/>
</dbReference>
<dbReference type="InterPro" id="IPR038332">
    <property type="entry name" value="PPE_sf"/>
</dbReference>
<reference evidence="5 6" key="1">
    <citation type="submission" date="2016-06" db="EMBL/GenBank/DDBJ databases">
        <authorList>
            <person name="Kjaerup R.B."/>
            <person name="Dalgaard T.S."/>
            <person name="Juul-Madsen H.R."/>
        </authorList>
    </citation>
    <scope>NUCLEOTIDE SEQUENCE [LARGE SCALE GENOMIC DNA]</scope>
    <source>
        <strain evidence="5 6">1165133.8</strain>
    </source>
</reference>
<comment type="caution">
    <text evidence="5">The sequence shown here is derived from an EMBL/GenBank/DDBJ whole genome shotgun (WGS) entry which is preliminary data.</text>
</comment>
<protein>
    <recommendedName>
        <fullName evidence="4">PPE domain-containing protein</fullName>
    </recommendedName>
</protein>
<dbReference type="Gene3D" id="1.20.1260.20">
    <property type="entry name" value="PPE superfamily"/>
    <property type="match status" value="1"/>
</dbReference>
<dbReference type="EMBL" id="LZLS01000191">
    <property type="protein sequence ID" value="OBK22080.1"/>
    <property type="molecule type" value="Genomic_DNA"/>
</dbReference>